<dbReference type="CDD" id="cd02440">
    <property type="entry name" value="AdoMet_MTases"/>
    <property type="match status" value="1"/>
</dbReference>
<dbReference type="EMBL" id="CP000285">
    <property type="protein sequence ID" value="ABE59907.1"/>
    <property type="molecule type" value="Genomic_DNA"/>
</dbReference>
<feature type="binding site" evidence="1">
    <location>
        <begin position="63"/>
        <end position="64"/>
    </location>
    <ligand>
        <name>S-adenosyl-L-methionine</name>
        <dbReference type="ChEBI" id="CHEBI:59789"/>
    </ligand>
</feature>
<feature type="binding site" evidence="1">
    <location>
        <position position="126"/>
    </location>
    <ligand>
        <name>S-adenosyl-L-methionine</name>
        <dbReference type="ChEBI" id="CHEBI:59789"/>
    </ligand>
</feature>
<dbReference type="SUPFAM" id="SSF53335">
    <property type="entry name" value="S-adenosyl-L-methionine-dependent methyltransferases"/>
    <property type="match status" value="1"/>
</dbReference>
<dbReference type="Pfam" id="PF13489">
    <property type="entry name" value="Methyltransf_23"/>
    <property type="match status" value="1"/>
</dbReference>
<keyword evidence="1" id="KW-0808">Transferase</keyword>
<dbReference type="AlphaFoldDB" id="Q1QUF1"/>
<dbReference type="eggNOG" id="COG2227">
    <property type="taxonomic scope" value="Bacteria"/>
</dbReference>
<keyword evidence="1" id="KW-0949">S-adenosyl-L-methionine</keyword>
<dbReference type="RefSeq" id="WP_011507853.1">
    <property type="nucleotide sequence ID" value="NC_007963.1"/>
</dbReference>
<feature type="binding site" evidence="1">
    <location>
        <position position="40"/>
    </location>
    <ligand>
        <name>S-adenosyl-L-methionine</name>
        <dbReference type="ChEBI" id="CHEBI:59789"/>
    </ligand>
</feature>
<dbReference type="HAMAP" id="MF_02057">
    <property type="entry name" value="tRNA_methyltr_CmoM"/>
    <property type="match status" value="1"/>
</dbReference>
<dbReference type="OrthoDB" id="4697647at2"/>
<proteinExistence type="inferred from homology"/>
<dbReference type="HOGENOM" id="CLU_061533_0_0_6"/>
<dbReference type="GO" id="GO:0097697">
    <property type="term" value="F:tRNA (5-carboxymethoxyuridine(34)-5-O)-methyltransferase activity"/>
    <property type="evidence" value="ECO:0007669"/>
    <property type="project" value="UniProtKB-UniRule"/>
</dbReference>
<dbReference type="InterPro" id="IPR033664">
    <property type="entry name" value="Cmo5U_methylTrfase"/>
</dbReference>
<comment type="similarity">
    <text evidence="1">Belongs to the class I-like SAM-binding methyltransferase superfamily. CmoM family.</text>
</comment>
<sequence length="268" mass="29670">MGRAKHEEAADDAAKRDRVFDGLADKFAAGLYGTPRGAIRLAVLEHVLPRELPADARPALDVGAGLGQMSEWLARRGHAVTLVEPSRDMRERAMDRVAGLAVTALDATWQTLAERAPGPWGLIVCHAVLEWLAEPRDAFARLASLLAPGGYLSVMVFNRDALRFSNVVKGNLAKALDDRLEGLGKRQRLTPISPLTDAQVRAWSQEAGLSLVSVTGVRIFHDYLADRDVSPEKLDQLIELECRYCQQDPHWRLGRYLHYTLFKPETAS</sequence>
<comment type="catalytic activity">
    <reaction evidence="1">
        <text>5-carboxymethoxyuridine(34) in tRNA + S-adenosyl-L-methionine = 5-methoxycarbonylmethoxyuridine(34) in tRNA + S-adenosyl-L-homocysteine</text>
        <dbReference type="Rhea" id="RHEA:54080"/>
        <dbReference type="Rhea" id="RHEA-COMP:13383"/>
        <dbReference type="Rhea" id="RHEA-COMP:13781"/>
        <dbReference type="ChEBI" id="CHEBI:57856"/>
        <dbReference type="ChEBI" id="CHEBI:59789"/>
        <dbReference type="ChEBI" id="CHEBI:136879"/>
        <dbReference type="ChEBI" id="CHEBI:138053"/>
    </reaction>
</comment>
<protein>
    <recommendedName>
        <fullName evidence="1">tRNA 5-carboxymethoxyuridine methyltransferase</fullName>
        <ecNumber evidence="1">2.1.1.-</ecNumber>
    </recommendedName>
    <alternativeName>
        <fullName evidence="1">cmo5U methyltransferase</fullName>
    </alternativeName>
</protein>
<dbReference type="PANTHER" id="PTHR43861">
    <property type="entry name" value="TRANS-ACONITATE 2-METHYLTRANSFERASE-RELATED"/>
    <property type="match status" value="1"/>
</dbReference>
<feature type="binding site" evidence="1">
    <location>
        <position position="84"/>
    </location>
    <ligand>
        <name>S-adenosyl-L-methionine</name>
        <dbReference type="ChEBI" id="CHEBI:59789"/>
    </ligand>
</feature>
<dbReference type="STRING" id="290398.Csal_2560"/>
<evidence type="ECO:0000256" key="1">
    <source>
        <dbReference type="HAMAP-Rule" id="MF_02057"/>
    </source>
</evidence>
<keyword evidence="1" id="KW-0489">Methyltransferase</keyword>
<accession>Q1QUF1</accession>
<dbReference type="KEGG" id="csa:Csal_2560"/>
<dbReference type="Gene3D" id="3.40.50.150">
    <property type="entry name" value="Vaccinia Virus protein VP39"/>
    <property type="match status" value="1"/>
</dbReference>
<dbReference type="Proteomes" id="UP000000239">
    <property type="component" value="Chromosome"/>
</dbReference>
<reference evidence="2 3" key="1">
    <citation type="journal article" date="2011" name="Stand. Genomic Sci.">
        <title>Complete genome sequence of the halophilic and highly halotolerant Chromohalobacter salexigens type strain (1H11(T)).</title>
        <authorList>
            <person name="Copeland A."/>
            <person name="O'Connor K."/>
            <person name="Lucas S."/>
            <person name="Lapidus A."/>
            <person name="Berry K.W."/>
            <person name="Detter J.C."/>
            <person name="Del Rio T.G."/>
            <person name="Hammon N."/>
            <person name="Dalin E."/>
            <person name="Tice H."/>
            <person name="Pitluck S."/>
            <person name="Bruce D."/>
            <person name="Goodwin L."/>
            <person name="Han C."/>
            <person name="Tapia R."/>
            <person name="Saunders E."/>
            <person name="Schmutz J."/>
            <person name="Brettin T."/>
            <person name="Larimer F."/>
            <person name="Land M."/>
            <person name="Hauser L."/>
            <person name="Vargas C."/>
            <person name="Nieto J.J."/>
            <person name="Kyrpides N.C."/>
            <person name="Ivanova N."/>
            <person name="Goker M."/>
            <person name="Klenk H.P."/>
            <person name="Csonka L.N."/>
            <person name="Woyke T."/>
        </authorList>
    </citation>
    <scope>NUCLEOTIDE SEQUENCE [LARGE SCALE GENOMIC DNA]</scope>
    <source>
        <strain evidence="3">ATCC BAA-138 / DSM 3043 / CIP 106854 / NCIMB 13768 / 1H11</strain>
    </source>
</reference>
<evidence type="ECO:0000313" key="3">
    <source>
        <dbReference type="Proteomes" id="UP000000239"/>
    </source>
</evidence>
<dbReference type="GeneID" id="95335264"/>
<keyword evidence="1" id="KW-0819">tRNA processing</keyword>
<dbReference type="InterPro" id="IPR029063">
    <property type="entry name" value="SAM-dependent_MTases_sf"/>
</dbReference>
<comment type="caution">
    <text evidence="1">Lacks conserved residue(s) required for the propagation of feature annotation.</text>
</comment>
<keyword evidence="3" id="KW-1185">Reference proteome</keyword>
<name>Q1QUF1_CHRI1</name>
<dbReference type="EC" id="2.1.1.-" evidence="1"/>
<dbReference type="GO" id="GO:0032259">
    <property type="term" value="P:methylation"/>
    <property type="evidence" value="ECO:0007669"/>
    <property type="project" value="UniProtKB-KW"/>
</dbReference>
<comment type="function">
    <text evidence="1">Catalyzes the methylation of 5-carboxymethoxyuridine (cmo5U) to form 5-methoxycarbonylmethoxyuridine (mcmo5U) at position 34 in tRNAs.</text>
</comment>
<gene>
    <name evidence="1" type="primary">cmoM</name>
    <name evidence="2" type="ordered locus">Csal_2560</name>
</gene>
<organism evidence="2 3">
    <name type="scientific">Chromohalobacter israelensis (strain ATCC BAA-138 / DSM 3043 / CIP 106854 / NCIMB 13768 / 1H11)</name>
    <name type="common">Chromohalobacter salexigens</name>
    <dbReference type="NCBI Taxonomy" id="290398"/>
    <lineage>
        <taxon>Bacteria</taxon>
        <taxon>Pseudomonadati</taxon>
        <taxon>Pseudomonadota</taxon>
        <taxon>Gammaproteobacteria</taxon>
        <taxon>Oceanospirillales</taxon>
        <taxon>Halomonadaceae</taxon>
        <taxon>Chromohalobacter</taxon>
    </lineage>
</organism>
<evidence type="ECO:0000313" key="2">
    <source>
        <dbReference type="EMBL" id="ABE59907.1"/>
    </source>
</evidence>
<dbReference type="GO" id="GO:0006400">
    <property type="term" value="P:tRNA modification"/>
    <property type="evidence" value="ECO:0007669"/>
    <property type="project" value="UniProtKB-UniRule"/>
</dbReference>